<evidence type="ECO:0008006" key="4">
    <source>
        <dbReference type="Google" id="ProtNLM"/>
    </source>
</evidence>
<dbReference type="PATRIC" id="fig|1212489.4.peg.2717"/>
<feature type="chain" id="PRO_5006912262" description="DUF3757 domain-containing protein" evidence="1">
    <location>
        <begin position="21"/>
        <end position="125"/>
    </location>
</feature>
<protein>
    <recommendedName>
        <fullName evidence="4">DUF3757 domain-containing protein</fullName>
    </recommendedName>
</protein>
<evidence type="ECO:0000313" key="2">
    <source>
        <dbReference type="EMBL" id="KTC85405.1"/>
    </source>
</evidence>
<dbReference type="EMBL" id="LNXY01000028">
    <property type="protein sequence ID" value="KTC85405.1"/>
    <property type="molecule type" value="Genomic_DNA"/>
</dbReference>
<name>A0A0W0SQB8_9GAMM</name>
<keyword evidence="1" id="KW-0732">Signal</keyword>
<organism evidence="2 3">
    <name type="scientific">Legionella drozanskii LLAP-1</name>
    <dbReference type="NCBI Taxonomy" id="1212489"/>
    <lineage>
        <taxon>Bacteria</taxon>
        <taxon>Pseudomonadati</taxon>
        <taxon>Pseudomonadota</taxon>
        <taxon>Gammaproteobacteria</taxon>
        <taxon>Legionellales</taxon>
        <taxon>Legionellaceae</taxon>
        <taxon>Legionella</taxon>
    </lineage>
</organism>
<dbReference type="InterPro" id="IPR022231">
    <property type="entry name" value="DUF3757"/>
</dbReference>
<keyword evidence="3" id="KW-1185">Reference proteome</keyword>
<evidence type="ECO:0000313" key="3">
    <source>
        <dbReference type="Proteomes" id="UP000054736"/>
    </source>
</evidence>
<gene>
    <name evidence="2" type="ORF">Ldro_2577</name>
</gene>
<dbReference type="OrthoDB" id="5637761at2"/>
<reference evidence="2 3" key="1">
    <citation type="submission" date="2015-11" db="EMBL/GenBank/DDBJ databases">
        <title>Genomic analysis of 38 Legionella species identifies large and diverse effector repertoires.</title>
        <authorList>
            <person name="Burstein D."/>
            <person name="Amaro F."/>
            <person name="Zusman T."/>
            <person name="Lifshitz Z."/>
            <person name="Cohen O."/>
            <person name="Gilbert J.A."/>
            <person name="Pupko T."/>
            <person name="Shuman H.A."/>
            <person name="Segal G."/>
        </authorList>
    </citation>
    <scope>NUCLEOTIDE SEQUENCE [LARGE SCALE GENOMIC DNA]</scope>
    <source>
        <strain evidence="2 3">ATCC 700990</strain>
    </source>
</reference>
<dbReference type="AlphaFoldDB" id="A0A0W0SQB8"/>
<dbReference type="PROSITE" id="PS51257">
    <property type="entry name" value="PROKAR_LIPOPROTEIN"/>
    <property type="match status" value="1"/>
</dbReference>
<feature type="signal peptide" evidence="1">
    <location>
        <begin position="1"/>
        <end position="20"/>
    </location>
</feature>
<proteinExistence type="predicted"/>
<comment type="caution">
    <text evidence="2">The sequence shown here is derived from an EMBL/GenBank/DDBJ whole genome shotgun (WGS) entry which is preliminary data.</text>
</comment>
<dbReference type="Proteomes" id="UP000054736">
    <property type="component" value="Unassembled WGS sequence"/>
</dbReference>
<dbReference type="STRING" id="1212489.Ldro_2577"/>
<accession>A0A0W0SQB8</accession>
<dbReference type="Pfam" id="PF12582">
    <property type="entry name" value="DUF3757"/>
    <property type="match status" value="1"/>
</dbReference>
<evidence type="ECO:0000256" key="1">
    <source>
        <dbReference type="SAM" id="SignalP"/>
    </source>
</evidence>
<sequence length="125" mass="13873">MNKMLWISILLGVVSFACQAEVKTCPDPQTSSLKVGKVPEPWKINPYSPNRPQADANTQFARANILIAGMGQGVVCTYKNSIGLYSIWWQVRVKVPAREDYNWIDTLGGFVCNGSIMNCQFSVAE</sequence>